<accession>A0A813MX89</accession>
<evidence type="ECO:0000313" key="3">
    <source>
        <dbReference type="Proteomes" id="UP000663852"/>
    </source>
</evidence>
<feature type="compositionally biased region" description="Basic and acidic residues" evidence="1">
    <location>
        <begin position="202"/>
        <end position="213"/>
    </location>
</feature>
<gene>
    <name evidence="2" type="ORF">EDS130_LOCUS856</name>
</gene>
<dbReference type="OrthoDB" id="10002337at2759"/>
<protein>
    <submittedName>
        <fullName evidence="2">Uncharacterized protein</fullName>
    </submittedName>
</protein>
<dbReference type="EMBL" id="CAJNOJ010000002">
    <property type="protein sequence ID" value="CAF0727719.1"/>
    <property type="molecule type" value="Genomic_DNA"/>
</dbReference>
<sequence>MLLSNSKIDYSTVRRMPTVKLSGQTQGSTMPTSTSLQDINAHTQKFAWNSSTEKDDRLVHFSDQLLSANSVRRLSTSQSDERIFEHPEVTIKPSALDDEIQKRLLTMKPSNTNENLIERDGGRSAPNILEHPDMRAPVVMLSQQLSSSSTSSLIQCDLKRVTRTQSAEPPSTTTCTISPARNDVKFYLDDRDNSKRSTSPGDTKKNSNSEKNENLVSLTKVSVCEPEEGSSKSDVHLLSARKNESW</sequence>
<organism evidence="2 3">
    <name type="scientific">Adineta ricciae</name>
    <name type="common">Rotifer</name>
    <dbReference type="NCBI Taxonomy" id="249248"/>
    <lineage>
        <taxon>Eukaryota</taxon>
        <taxon>Metazoa</taxon>
        <taxon>Spiralia</taxon>
        <taxon>Gnathifera</taxon>
        <taxon>Rotifera</taxon>
        <taxon>Eurotatoria</taxon>
        <taxon>Bdelloidea</taxon>
        <taxon>Adinetida</taxon>
        <taxon>Adinetidae</taxon>
        <taxon>Adineta</taxon>
    </lineage>
</organism>
<dbReference type="Proteomes" id="UP000663852">
    <property type="component" value="Unassembled WGS sequence"/>
</dbReference>
<name>A0A813MX89_ADIRI</name>
<feature type="compositionally biased region" description="Basic and acidic residues" evidence="1">
    <location>
        <begin position="229"/>
        <end position="246"/>
    </location>
</feature>
<comment type="caution">
    <text evidence="2">The sequence shown here is derived from an EMBL/GenBank/DDBJ whole genome shotgun (WGS) entry which is preliminary data.</text>
</comment>
<reference evidence="2" key="1">
    <citation type="submission" date="2021-02" db="EMBL/GenBank/DDBJ databases">
        <authorList>
            <person name="Nowell W R."/>
        </authorList>
    </citation>
    <scope>NUCLEOTIDE SEQUENCE</scope>
</reference>
<feature type="region of interest" description="Disordered" evidence="1">
    <location>
        <begin position="188"/>
        <end position="246"/>
    </location>
</feature>
<proteinExistence type="predicted"/>
<evidence type="ECO:0000256" key="1">
    <source>
        <dbReference type="SAM" id="MobiDB-lite"/>
    </source>
</evidence>
<evidence type="ECO:0000313" key="2">
    <source>
        <dbReference type="EMBL" id="CAF0727719.1"/>
    </source>
</evidence>
<dbReference type="AlphaFoldDB" id="A0A813MX89"/>